<evidence type="ECO:0000256" key="1">
    <source>
        <dbReference type="ARBA" id="ARBA00022670"/>
    </source>
</evidence>
<organism evidence="5 6">
    <name type="scientific">Chloebia gouldiae</name>
    <name type="common">Gouldian finch</name>
    <name type="synonym">Erythrura gouldiae</name>
    <dbReference type="NCBI Taxonomy" id="44316"/>
    <lineage>
        <taxon>Eukaryota</taxon>
        <taxon>Metazoa</taxon>
        <taxon>Chordata</taxon>
        <taxon>Craniata</taxon>
        <taxon>Vertebrata</taxon>
        <taxon>Euteleostomi</taxon>
        <taxon>Archelosauria</taxon>
        <taxon>Archosauria</taxon>
        <taxon>Dinosauria</taxon>
        <taxon>Saurischia</taxon>
        <taxon>Theropoda</taxon>
        <taxon>Coelurosauria</taxon>
        <taxon>Aves</taxon>
        <taxon>Neognathae</taxon>
        <taxon>Neoaves</taxon>
        <taxon>Telluraves</taxon>
        <taxon>Australaves</taxon>
        <taxon>Passeriformes</taxon>
        <taxon>Passeroidea</taxon>
        <taxon>Passeridae</taxon>
        <taxon>Chloebia</taxon>
    </lineage>
</organism>
<dbReference type="OrthoDB" id="9900537at2759"/>
<evidence type="ECO:0000256" key="2">
    <source>
        <dbReference type="ARBA" id="ARBA00022750"/>
    </source>
</evidence>
<dbReference type="GO" id="GO:0006508">
    <property type="term" value="P:proteolysis"/>
    <property type="evidence" value="ECO:0007669"/>
    <property type="project" value="UniProtKB-KW"/>
</dbReference>
<dbReference type="InterPro" id="IPR021109">
    <property type="entry name" value="Peptidase_aspartic_dom_sf"/>
</dbReference>
<feature type="domain" description="Peptidase A2" evidence="4">
    <location>
        <begin position="130"/>
        <end position="206"/>
    </location>
</feature>
<dbReference type="Pfam" id="PF00692">
    <property type="entry name" value="dUTPase"/>
    <property type="match status" value="1"/>
</dbReference>
<dbReference type="Gene3D" id="2.40.70.10">
    <property type="entry name" value="Acid Proteases"/>
    <property type="match status" value="1"/>
</dbReference>
<reference evidence="5 6" key="1">
    <citation type="journal article" date="2018" name="Proc. R. Soc. B">
        <title>A non-coding region near Follistatin controls head colour polymorphism in the Gouldian finch.</title>
        <authorList>
            <person name="Toomey M.B."/>
            <person name="Marques C.I."/>
            <person name="Andrade P."/>
            <person name="Araujo P.M."/>
            <person name="Sabatino S."/>
            <person name="Gazda M.A."/>
            <person name="Afonso S."/>
            <person name="Lopes R.J."/>
            <person name="Corbo J.C."/>
            <person name="Carneiro M."/>
        </authorList>
    </citation>
    <scope>NUCLEOTIDE SEQUENCE [LARGE SCALE GENOMIC DNA]</scope>
    <source>
        <strain evidence="5">Red01</strain>
        <tissue evidence="5">Muscle</tissue>
    </source>
</reference>
<dbReference type="PANTHER" id="PTHR19422">
    <property type="entry name" value="GAG RETROVIRAL POLYPROTEIN"/>
    <property type="match status" value="1"/>
</dbReference>
<dbReference type="AlphaFoldDB" id="A0A3L8S866"/>
<dbReference type="Proteomes" id="UP000276834">
    <property type="component" value="Unassembled WGS sequence"/>
</dbReference>
<proteinExistence type="predicted"/>
<dbReference type="InterPro" id="IPR051592">
    <property type="entry name" value="HERV-K_Pro_peptidase_A2"/>
</dbReference>
<gene>
    <name evidence="5" type="ORF">DV515_00010853</name>
</gene>
<dbReference type="CDD" id="cd07557">
    <property type="entry name" value="trimeric_dUTPase"/>
    <property type="match status" value="1"/>
</dbReference>
<dbReference type="InterPro" id="IPR001995">
    <property type="entry name" value="Peptidase_A2_cat"/>
</dbReference>
<comment type="caution">
    <text evidence="5">The sequence shown here is derived from an EMBL/GenBank/DDBJ whole genome shotgun (WGS) entry which is preliminary data.</text>
</comment>
<dbReference type="GO" id="GO:0004190">
    <property type="term" value="F:aspartic-type endopeptidase activity"/>
    <property type="evidence" value="ECO:0007669"/>
    <property type="project" value="UniProtKB-KW"/>
</dbReference>
<dbReference type="EMBL" id="QUSF01000041">
    <property type="protein sequence ID" value="RLV98435.1"/>
    <property type="molecule type" value="Genomic_DNA"/>
</dbReference>
<evidence type="ECO:0000259" key="4">
    <source>
        <dbReference type="PROSITE" id="PS50175"/>
    </source>
</evidence>
<sequence length="221" mass="23336">MTNHPEKIGTGVKGPIVVNGQAMGVLLIERSSASMLGLFVLPGVIDADYEGEIKIMVYTPFPPMKIEKGQRIAQLIPLPQTVSYIAPSQLASCHDKGFGSTGGLTLLTLDLSTRPRRSVTIQYQAETVTVDGLLDTGADGSIISPECWPTSLPVLLSSATVTGVGGMTLAKRTPTVLVTVDNKVVHTTLSIVDLPRGVQCLLGRDILAQLGVVLTNEHPLG</sequence>
<keyword evidence="2" id="KW-0064">Aspartyl protease</keyword>
<protein>
    <recommendedName>
        <fullName evidence="4">Peptidase A2 domain-containing protein</fullName>
    </recommendedName>
</protein>
<dbReference type="SUPFAM" id="SSF50630">
    <property type="entry name" value="Acid proteases"/>
    <property type="match status" value="1"/>
</dbReference>
<evidence type="ECO:0000313" key="6">
    <source>
        <dbReference type="Proteomes" id="UP000276834"/>
    </source>
</evidence>
<dbReference type="Gene3D" id="2.70.40.10">
    <property type="match status" value="1"/>
</dbReference>
<evidence type="ECO:0000256" key="3">
    <source>
        <dbReference type="ARBA" id="ARBA00022801"/>
    </source>
</evidence>
<name>A0A3L8S866_CHLGU</name>
<dbReference type="InterPro" id="IPR033704">
    <property type="entry name" value="dUTPase_trimeric"/>
</dbReference>
<dbReference type="InterPro" id="IPR029054">
    <property type="entry name" value="dUTPase-like"/>
</dbReference>
<keyword evidence="3" id="KW-0378">Hydrolase</keyword>
<dbReference type="PROSITE" id="PS50175">
    <property type="entry name" value="ASP_PROT_RETROV"/>
    <property type="match status" value="1"/>
</dbReference>
<dbReference type="SUPFAM" id="SSF51283">
    <property type="entry name" value="dUTPase-like"/>
    <property type="match status" value="1"/>
</dbReference>
<dbReference type="InterPro" id="IPR036157">
    <property type="entry name" value="dUTPase-like_sf"/>
</dbReference>
<dbReference type="InterPro" id="IPR018061">
    <property type="entry name" value="Retropepsins"/>
</dbReference>
<dbReference type="PANTHER" id="PTHR19422:SF123">
    <property type="entry name" value="RT1 CLASS I, LOCUS CE15"/>
    <property type="match status" value="1"/>
</dbReference>
<keyword evidence="1" id="KW-0645">Protease</keyword>
<keyword evidence="6" id="KW-1185">Reference proteome</keyword>
<dbReference type="Pfam" id="PF00077">
    <property type="entry name" value="RVP"/>
    <property type="match status" value="1"/>
</dbReference>
<evidence type="ECO:0000313" key="5">
    <source>
        <dbReference type="EMBL" id="RLV98435.1"/>
    </source>
</evidence>
<accession>A0A3L8S866</accession>